<comment type="caution">
    <text evidence="1">The sequence shown here is derived from an EMBL/GenBank/DDBJ whole genome shotgun (WGS) entry which is preliminary data.</text>
</comment>
<proteinExistence type="predicted"/>
<keyword evidence="2" id="KW-1185">Reference proteome</keyword>
<organism evidence="1 2">
    <name type="scientific">Flavobacterium aureirubrum</name>
    <dbReference type="NCBI Taxonomy" id="3133147"/>
    <lineage>
        <taxon>Bacteria</taxon>
        <taxon>Pseudomonadati</taxon>
        <taxon>Bacteroidota</taxon>
        <taxon>Flavobacteriia</taxon>
        <taxon>Flavobacteriales</taxon>
        <taxon>Flavobacteriaceae</taxon>
        <taxon>Flavobacterium</taxon>
    </lineage>
</organism>
<dbReference type="RefSeq" id="WP_342694264.1">
    <property type="nucleotide sequence ID" value="NZ_JBCGDO010000001.1"/>
</dbReference>
<dbReference type="EMBL" id="JBCGDO010000001">
    <property type="protein sequence ID" value="MEM0541018.1"/>
    <property type="molecule type" value="Genomic_DNA"/>
</dbReference>
<gene>
    <name evidence="1" type="ORF">WFZ85_00160</name>
</gene>
<protein>
    <submittedName>
        <fullName evidence="1">Uncharacterized protein</fullName>
    </submittedName>
</protein>
<sequence>MKEYIIKETTFLDLFSLGRTYLFVDFLDSLKEEIENNNIVIIEKSDGAERIIIKTLKELEEYKKIFSL</sequence>
<evidence type="ECO:0000313" key="1">
    <source>
        <dbReference type="EMBL" id="MEM0541018.1"/>
    </source>
</evidence>
<name>A0ABU9N0I5_9FLAO</name>
<dbReference type="Proteomes" id="UP001460072">
    <property type="component" value="Unassembled WGS sequence"/>
</dbReference>
<evidence type="ECO:0000313" key="2">
    <source>
        <dbReference type="Proteomes" id="UP001460072"/>
    </source>
</evidence>
<accession>A0ABU9N0I5</accession>
<reference evidence="1 2" key="1">
    <citation type="submission" date="2024-03" db="EMBL/GenBank/DDBJ databases">
        <title>Two novel species of the genus Flavobacterium exhibiting potentially degradation of complex polysaccharides.</title>
        <authorList>
            <person name="Lian X."/>
        </authorList>
    </citation>
    <scope>NUCLEOTIDE SEQUENCE [LARGE SCALE GENOMIC DNA]</scope>
    <source>
        <strain evidence="2">j3</strain>
    </source>
</reference>